<dbReference type="PROSITE" id="PS00674">
    <property type="entry name" value="AAA"/>
    <property type="match status" value="1"/>
</dbReference>
<dbReference type="Gene3D" id="1.20.58.760">
    <property type="entry name" value="Peptidase M41"/>
    <property type="match status" value="1"/>
</dbReference>
<evidence type="ECO:0000256" key="4">
    <source>
        <dbReference type="ARBA" id="ARBA00022723"/>
    </source>
</evidence>
<gene>
    <name evidence="12" type="primary">ftsH_3</name>
    <name evidence="12" type="ORF">ATZ99_13870</name>
</gene>
<reference evidence="12 13" key="1">
    <citation type="submission" date="2015-12" db="EMBL/GenBank/DDBJ databases">
        <title>Draft genome of Thermovenabulum gondwanense isolated from a red thermophilic microbial mat colonisisng an outflow channel of a bore well.</title>
        <authorList>
            <person name="Patel B.K."/>
        </authorList>
    </citation>
    <scope>NUCLEOTIDE SEQUENCE [LARGE SCALE GENOMIC DNA]</scope>
    <source>
        <strain evidence="12 13">R270</strain>
    </source>
</reference>
<dbReference type="InterPro" id="IPR003960">
    <property type="entry name" value="ATPase_AAA_CS"/>
</dbReference>
<keyword evidence="8" id="KW-0067">ATP-binding</keyword>
<comment type="similarity">
    <text evidence="8">Belongs to the AAA ATPase family.</text>
</comment>
<dbReference type="STRING" id="520767.ATZ99_13870"/>
<keyword evidence="6" id="KW-0862">Zinc</keyword>
<dbReference type="Proteomes" id="UP000075737">
    <property type="component" value="Unassembled WGS sequence"/>
</dbReference>
<dbReference type="PATRIC" id="fig|520767.4.peg.1490"/>
<dbReference type="Gene3D" id="1.10.8.60">
    <property type="match status" value="1"/>
</dbReference>
<evidence type="ECO:0000256" key="5">
    <source>
        <dbReference type="ARBA" id="ARBA00022801"/>
    </source>
</evidence>
<dbReference type="GO" id="GO:0005886">
    <property type="term" value="C:plasma membrane"/>
    <property type="evidence" value="ECO:0007669"/>
    <property type="project" value="TreeGrafter"/>
</dbReference>
<comment type="similarity">
    <text evidence="2">In the C-terminal section; belongs to the peptidase M41 family.</text>
</comment>
<organism evidence="12 13">
    <name type="scientific">Thermovenabulum gondwanense</name>
    <dbReference type="NCBI Taxonomy" id="520767"/>
    <lineage>
        <taxon>Bacteria</taxon>
        <taxon>Bacillati</taxon>
        <taxon>Bacillota</taxon>
        <taxon>Clostridia</taxon>
        <taxon>Thermosediminibacterales</taxon>
        <taxon>Thermosediminibacteraceae</taxon>
        <taxon>Thermovenabulum</taxon>
    </lineage>
</organism>
<keyword evidence="10" id="KW-1133">Transmembrane helix</keyword>
<dbReference type="GO" id="GO:0004176">
    <property type="term" value="F:ATP-dependent peptidase activity"/>
    <property type="evidence" value="ECO:0007669"/>
    <property type="project" value="InterPro"/>
</dbReference>
<proteinExistence type="inferred from homology"/>
<dbReference type="FunFam" id="3.40.50.300:FF:002568">
    <property type="entry name" value="Cell division protein (FtsH)"/>
    <property type="match status" value="1"/>
</dbReference>
<dbReference type="GO" id="GO:0006508">
    <property type="term" value="P:proteolysis"/>
    <property type="evidence" value="ECO:0007669"/>
    <property type="project" value="UniProtKB-KW"/>
</dbReference>
<keyword evidence="8" id="KW-0547">Nucleotide-binding</keyword>
<dbReference type="Gene3D" id="3.40.50.300">
    <property type="entry name" value="P-loop containing nucleotide triphosphate hydrolases"/>
    <property type="match status" value="1"/>
</dbReference>
<dbReference type="SMART" id="SM00382">
    <property type="entry name" value="AAA"/>
    <property type="match status" value="1"/>
</dbReference>
<dbReference type="FunFam" id="1.10.8.60:FF:000001">
    <property type="entry name" value="ATP-dependent zinc metalloprotease FtsH"/>
    <property type="match status" value="1"/>
</dbReference>
<accession>A0A162MFR3</accession>
<feature type="domain" description="AAA+ ATPase" evidence="11">
    <location>
        <begin position="95"/>
        <end position="241"/>
    </location>
</feature>
<dbReference type="EMBL" id="LOHZ01000032">
    <property type="protein sequence ID" value="KYO65749.1"/>
    <property type="molecule type" value="Genomic_DNA"/>
</dbReference>
<name>A0A162MFR3_9FIRM</name>
<dbReference type="InterPro" id="IPR041569">
    <property type="entry name" value="AAA_lid_3"/>
</dbReference>
<evidence type="ECO:0000256" key="9">
    <source>
        <dbReference type="SAM" id="Coils"/>
    </source>
</evidence>
<dbReference type="GO" id="GO:0046872">
    <property type="term" value="F:metal ion binding"/>
    <property type="evidence" value="ECO:0007669"/>
    <property type="project" value="UniProtKB-KW"/>
</dbReference>
<keyword evidence="5 12" id="KW-0378">Hydrolase</keyword>
<comment type="cofactor">
    <cofactor evidence="1">
        <name>Zn(2+)</name>
        <dbReference type="ChEBI" id="CHEBI:29105"/>
    </cofactor>
</comment>
<dbReference type="InterPro" id="IPR003593">
    <property type="entry name" value="AAA+_ATPase"/>
</dbReference>
<dbReference type="GO" id="GO:0005524">
    <property type="term" value="F:ATP binding"/>
    <property type="evidence" value="ECO:0007669"/>
    <property type="project" value="UniProtKB-KW"/>
</dbReference>
<feature type="transmembrane region" description="Helical" evidence="10">
    <location>
        <begin position="6"/>
        <end position="38"/>
    </location>
</feature>
<keyword evidence="13" id="KW-1185">Reference proteome</keyword>
<evidence type="ECO:0000256" key="7">
    <source>
        <dbReference type="ARBA" id="ARBA00023049"/>
    </source>
</evidence>
<keyword evidence="3 12" id="KW-0645">Protease</keyword>
<evidence type="ECO:0000313" key="12">
    <source>
        <dbReference type="EMBL" id="KYO65749.1"/>
    </source>
</evidence>
<dbReference type="GO" id="GO:0004222">
    <property type="term" value="F:metalloendopeptidase activity"/>
    <property type="evidence" value="ECO:0007669"/>
    <property type="project" value="InterPro"/>
</dbReference>
<evidence type="ECO:0000313" key="13">
    <source>
        <dbReference type="Proteomes" id="UP000075737"/>
    </source>
</evidence>
<dbReference type="Pfam" id="PF01434">
    <property type="entry name" value="Peptidase_M41"/>
    <property type="match status" value="1"/>
</dbReference>
<keyword evidence="7 12" id="KW-0482">Metalloprotease</keyword>
<dbReference type="GO" id="GO:0016887">
    <property type="term" value="F:ATP hydrolysis activity"/>
    <property type="evidence" value="ECO:0007669"/>
    <property type="project" value="InterPro"/>
</dbReference>
<comment type="caution">
    <text evidence="12">The sequence shown here is derived from an EMBL/GenBank/DDBJ whole genome shotgun (WGS) entry which is preliminary data.</text>
</comment>
<keyword evidence="10" id="KW-0812">Transmembrane</keyword>
<feature type="coiled-coil region" evidence="9">
    <location>
        <begin position="439"/>
        <end position="466"/>
    </location>
</feature>
<dbReference type="OrthoDB" id="9809379at2"/>
<dbReference type="PANTHER" id="PTHR23076:SF97">
    <property type="entry name" value="ATP-DEPENDENT ZINC METALLOPROTEASE YME1L1"/>
    <property type="match status" value="1"/>
</dbReference>
<dbReference type="Pfam" id="PF00004">
    <property type="entry name" value="AAA"/>
    <property type="match status" value="1"/>
</dbReference>
<dbReference type="InterPro" id="IPR037219">
    <property type="entry name" value="Peptidase_M41-like"/>
</dbReference>
<dbReference type="Pfam" id="PF17862">
    <property type="entry name" value="AAA_lid_3"/>
    <property type="match status" value="1"/>
</dbReference>
<evidence type="ECO:0000256" key="8">
    <source>
        <dbReference type="RuleBase" id="RU003651"/>
    </source>
</evidence>
<protein>
    <submittedName>
        <fullName evidence="12">ATP-dependent zinc metalloprotease FtsH</fullName>
        <ecNumber evidence="12">3.4.24.-</ecNumber>
    </submittedName>
</protein>
<dbReference type="InterPro" id="IPR027417">
    <property type="entry name" value="P-loop_NTPase"/>
</dbReference>
<evidence type="ECO:0000256" key="6">
    <source>
        <dbReference type="ARBA" id="ARBA00022833"/>
    </source>
</evidence>
<dbReference type="AlphaFoldDB" id="A0A162MFR3"/>
<keyword evidence="10" id="KW-0472">Membrane</keyword>
<dbReference type="InterPro" id="IPR003959">
    <property type="entry name" value="ATPase_AAA_core"/>
</dbReference>
<evidence type="ECO:0000256" key="2">
    <source>
        <dbReference type="ARBA" id="ARBA00010044"/>
    </source>
</evidence>
<evidence type="ECO:0000256" key="3">
    <source>
        <dbReference type="ARBA" id="ARBA00022670"/>
    </source>
</evidence>
<evidence type="ECO:0000256" key="1">
    <source>
        <dbReference type="ARBA" id="ARBA00001947"/>
    </source>
</evidence>
<dbReference type="SUPFAM" id="SSF140990">
    <property type="entry name" value="FtsH protease domain-like"/>
    <property type="match status" value="1"/>
</dbReference>
<keyword evidence="4" id="KW-0479">Metal-binding</keyword>
<evidence type="ECO:0000256" key="10">
    <source>
        <dbReference type="SAM" id="Phobius"/>
    </source>
</evidence>
<dbReference type="RefSeq" id="WP_068748510.1">
    <property type="nucleotide sequence ID" value="NZ_LOHZ01000032.1"/>
</dbReference>
<keyword evidence="9" id="KW-0175">Coiled coil</keyword>
<sequence>MIFEIILGSVIAVSIFLLINGINILPIIGIGLFSIVFFNILKNTNNIKVSQKKDNNETRITFEDIGGQDTAKNELQEALDFIKNYDEVKRMGIRPLRGILLTGEPGTGKTLLAKAASNYIDSAFVYASGSEFVEMYAGVGAQRVRQLFNTARNLARKNSKRHCIIFIDEIEIIAGSRGKNNSHMEYDQTLNQLLVEMDGLSAKDDDVNILVIAATNRPDILDPAILRPGRFDRIVKVNLPDKEGRLEILKIHTQDKPLDVDVNLDAIAKETFGFSGAHLESLCNEAAILAMREKEKKIKQKHFLEAIDKVIMGEKLKRKPGKEEIRRIAVHEIGHALASEYYKPGSVSAITVTSRGQALGYMRQKMEDDTYLFTKRDLEANIAISLAGAAAEEVLLGEASTGSTSDINQAVNYAKNIIYSGMSSLGTVDKNTLPQRELYTEMVKIINNIKEEVKELIEKCKKDLTNIVEILIENEKIDGDTFRNLLKSSEIFKAA</sequence>
<dbReference type="GO" id="GO:0030163">
    <property type="term" value="P:protein catabolic process"/>
    <property type="evidence" value="ECO:0007669"/>
    <property type="project" value="TreeGrafter"/>
</dbReference>
<dbReference type="PANTHER" id="PTHR23076">
    <property type="entry name" value="METALLOPROTEASE M41 FTSH"/>
    <property type="match status" value="1"/>
</dbReference>
<dbReference type="EC" id="3.4.24.-" evidence="12"/>
<evidence type="ECO:0000259" key="11">
    <source>
        <dbReference type="SMART" id="SM00382"/>
    </source>
</evidence>
<dbReference type="InterPro" id="IPR000642">
    <property type="entry name" value="Peptidase_M41"/>
</dbReference>
<dbReference type="SUPFAM" id="SSF52540">
    <property type="entry name" value="P-loop containing nucleoside triphosphate hydrolases"/>
    <property type="match status" value="1"/>
</dbReference>